<evidence type="ECO:0000313" key="3">
    <source>
        <dbReference type="Proteomes" id="UP000221438"/>
    </source>
</evidence>
<dbReference type="Proteomes" id="UP000221438">
    <property type="component" value="Unassembled WGS sequence"/>
</dbReference>
<protein>
    <submittedName>
        <fullName evidence="2">Uncharacterized protein</fullName>
    </submittedName>
</protein>
<feature type="region of interest" description="Disordered" evidence="1">
    <location>
        <begin position="1"/>
        <end position="35"/>
    </location>
</feature>
<comment type="caution">
    <text evidence="2">The sequence shown here is derived from an EMBL/GenBank/DDBJ whole genome shotgun (WGS) entry which is preliminary data.</text>
</comment>
<name>A0A2C0EII4_BACCE</name>
<feature type="compositionally biased region" description="Polar residues" evidence="1">
    <location>
        <begin position="24"/>
        <end position="35"/>
    </location>
</feature>
<feature type="compositionally biased region" description="Basic and acidic residues" evidence="1">
    <location>
        <begin position="1"/>
        <end position="23"/>
    </location>
</feature>
<accession>A0A2C0EII4</accession>
<evidence type="ECO:0000256" key="1">
    <source>
        <dbReference type="SAM" id="MobiDB-lite"/>
    </source>
</evidence>
<dbReference type="RefSeq" id="WP_141536805.1">
    <property type="nucleotide sequence ID" value="NZ_NUGR01000028.1"/>
</dbReference>
<reference evidence="2 3" key="1">
    <citation type="submission" date="2017-09" db="EMBL/GenBank/DDBJ databases">
        <title>Large-scale bioinformatics analysis of Bacillus genomes uncovers conserved roles of natural products in bacterial physiology.</title>
        <authorList>
            <consortium name="Agbiome Team Llc"/>
            <person name="Bleich R.M."/>
            <person name="Grubbs K.J."/>
            <person name="Santa Maria K.C."/>
            <person name="Allen S.E."/>
            <person name="Farag S."/>
            <person name="Shank E.A."/>
            <person name="Bowers A."/>
        </authorList>
    </citation>
    <scope>NUCLEOTIDE SEQUENCE [LARGE SCALE GENOMIC DNA]</scope>
    <source>
        <strain evidence="2 3">AFS046104</strain>
    </source>
</reference>
<gene>
    <name evidence="2" type="ORF">COA08_24815</name>
</gene>
<evidence type="ECO:0000313" key="2">
    <source>
        <dbReference type="EMBL" id="PGQ05861.1"/>
    </source>
</evidence>
<organism evidence="2 3">
    <name type="scientific">Bacillus cereus</name>
    <dbReference type="NCBI Taxonomy" id="1396"/>
    <lineage>
        <taxon>Bacteria</taxon>
        <taxon>Bacillati</taxon>
        <taxon>Bacillota</taxon>
        <taxon>Bacilli</taxon>
        <taxon>Bacillales</taxon>
        <taxon>Bacillaceae</taxon>
        <taxon>Bacillus</taxon>
        <taxon>Bacillus cereus group</taxon>
    </lineage>
</organism>
<dbReference type="EMBL" id="NUJQ01000042">
    <property type="protein sequence ID" value="PGQ05861.1"/>
    <property type="molecule type" value="Genomic_DNA"/>
</dbReference>
<dbReference type="AlphaFoldDB" id="A0A2C0EII4"/>
<proteinExistence type="predicted"/>
<sequence>MKVKQQEEQQKQQEQENQNKQKEATPQQKTNQASEQNGTCNICHFTYKLATVGSISWPENTCFRR</sequence>